<dbReference type="GO" id="GO:0005886">
    <property type="term" value="C:plasma membrane"/>
    <property type="evidence" value="ECO:0007669"/>
    <property type="project" value="UniProtKB-SubCell"/>
</dbReference>
<evidence type="ECO:0000256" key="2">
    <source>
        <dbReference type="ARBA" id="ARBA00022448"/>
    </source>
</evidence>
<evidence type="ECO:0000256" key="1">
    <source>
        <dbReference type="ARBA" id="ARBA00004651"/>
    </source>
</evidence>
<dbReference type="EMBL" id="JACXIY010000013">
    <property type="protein sequence ID" value="MBD2868954.1"/>
    <property type="molecule type" value="Genomic_DNA"/>
</dbReference>
<dbReference type="Pfam" id="PF00528">
    <property type="entry name" value="BPD_transp_1"/>
    <property type="match status" value="1"/>
</dbReference>
<keyword evidence="2 7" id="KW-0813">Transport</keyword>
<keyword evidence="6 7" id="KW-0472">Membrane</keyword>
<evidence type="ECO:0000313" key="10">
    <source>
        <dbReference type="Proteomes" id="UP000632125"/>
    </source>
</evidence>
<dbReference type="AlphaFoldDB" id="A0A927H6V4"/>
<evidence type="ECO:0000313" key="9">
    <source>
        <dbReference type="EMBL" id="MBD2868954.1"/>
    </source>
</evidence>
<dbReference type="PANTHER" id="PTHR43227">
    <property type="entry name" value="BLL4140 PROTEIN"/>
    <property type="match status" value="1"/>
</dbReference>
<gene>
    <name evidence="9" type="ORF">IDH41_10215</name>
</gene>
<dbReference type="InterPro" id="IPR050809">
    <property type="entry name" value="UgpAE/MalFG_permease"/>
</dbReference>
<dbReference type="Gene3D" id="1.10.3720.10">
    <property type="entry name" value="MetI-like"/>
    <property type="match status" value="1"/>
</dbReference>
<keyword evidence="4 7" id="KW-0812">Transmembrane</keyword>
<comment type="similarity">
    <text evidence="7">Belongs to the binding-protein-dependent transport system permease family.</text>
</comment>
<feature type="transmembrane region" description="Helical" evidence="7">
    <location>
        <begin position="274"/>
        <end position="297"/>
    </location>
</feature>
<dbReference type="CDD" id="cd06261">
    <property type="entry name" value="TM_PBP2"/>
    <property type="match status" value="1"/>
</dbReference>
<feature type="transmembrane region" description="Helical" evidence="7">
    <location>
        <begin position="82"/>
        <end position="101"/>
    </location>
</feature>
<dbReference type="InterPro" id="IPR035906">
    <property type="entry name" value="MetI-like_sf"/>
</dbReference>
<evidence type="ECO:0000259" key="8">
    <source>
        <dbReference type="PROSITE" id="PS50928"/>
    </source>
</evidence>
<name>A0A927H6V4_9BACL</name>
<evidence type="ECO:0000256" key="5">
    <source>
        <dbReference type="ARBA" id="ARBA00022989"/>
    </source>
</evidence>
<evidence type="ECO:0000256" key="4">
    <source>
        <dbReference type="ARBA" id="ARBA00022692"/>
    </source>
</evidence>
<keyword evidence="3" id="KW-1003">Cell membrane</keyword>
<dbReference type="PANTHER" id="PTHR43227:SF11">
    <property type="entry name" value="BLL4140 PROTEIN"/>
    <property type="match status" value="1"/>
</dbReference>
<evidence type="ECO:0000256" key="6">
    <source>
        <dbReference type="ARBA" id="ARBA00023136"/>
    </source>
</evidence>
<comment type="subcellular location">
    <subcellularLocation>
        <location evidence="1 7">Cell membrane</location>
        <topology evidence="1 7">Multi-pass membrane protein</topology>
    </subcellularLocation>
</comment>
<reference evidence="9" key="1">
    <citation type="submission" date="2020-09" db="EMBL/GenBank/DDBJ databases">
        <title>A novel bacterium of genus Paenibacillus, isolated from South China Sea.</title>
        <authorList>
            <person name="Huang H."/>
            <person name="Mo K."/>
            <person name="Hu Y."/>
        </authorList>
    </citation>
    <scope>NUCLEOTIDE SEQUENCE</scope>
    <source>
        <strain evidence="9">IB182493</strain>
    </source>
</reference>
<proteinExistence type="inferred from homology"/>
<dbReference type="SUPFAM" id="SSF161098">
    <property type="entry name" value="MetI-like"/>
    <property type="match status" value="1"/>
</dbReference>
<evidence type="ECO:0000256" key="7">
    <source>
        <dbReference type="RuleBase" id="RU363032"/>
    </source>
</evidence>
<dbReference type="GO" id="GO:0055085">
    <property type="term" value="P:transmembrane transport"/>
    <property type="evidence" value="ECO:0007669"/>
    <property type="project" value="InterPro"/>
</dbReference>
<evidence type="ECO:0000256" key="3">
    <source>
        <dbReference type="ARBA" id="ARBA00022475"/>
    </source>
</evidence>
<feature type="domain" description="ABC transmembrane type-1" evidence="8">
    <location>
        <begin position="76"/>
        <end position="293"/>
    </location>
</feature>
<feature type="transmembrane region" description="Helical" evidence="7">
    <location>
        <begin position="113"/>
        <end position="136"/>
    </location>
</feature>
<dbReference type="InterPro" id="IPR000515">
    <property type="entry name" value="MetI-like"/>
</dbReference>
<dbReference type="PROSITE" id="PS50928">
    <property type="entry name" value="ABC_TM1"/>
    <property type="match status" value="1"/>
</dbReference>
<comment type="caution">
    <text evidence="9">The sequence shown here is derived from an EMBL/GenBank/DDBJ whole genome shotgun (WGS) entry which is preliminary data.</text>
</comment>
<keyword evidence="5 7" id="KW-1133">Transmembrane helix</keyword>
<feature type="transmembrane region" description="Helical" evidence="7">
    <location>
        <begin position="167"/>
        <end position="189"/>
    </location>
</feature>
<organism evidence="9 10">
    <name type="scientific">Paenibacillus arenilitoris</name>
    <dbReference type="NCBI Taxonomy" id="2772299"/>
    <lineage>
        <taxon>Bacteria</taxon>
        <taxon>Bacillati</taxon>
        <taxon>Bacillota</taxon>
        <taxon>Bacilli</taxon>
        <taxon>Bacillales</taxon>
        <taxon>Paenibacillaceae</taxon>
        <taxon>Paenibacillus</taxon>
    </lineage>
</organism>
<feature type="transmembrane region" description="Helical" evidence="7">
    <location>
        <begin position="12"/>
        <end position="34"/>
    </location>
</feature>
<accession>A0A927H6V4</accession>
<keyword evidence="10" id="KW-1185">Reference proteome</keyword>
<protein>
    <submittedName>
        <fullName evidence="9">Sugar ABC transporter permease</fullName>
    </submittedName>
</protein>
<feature type="transmembrane region" description="Helical" evidence="7">
    <location>
        <begin position="210"/>
        <end position="234"/>
    </location>
</feature>
<sequence>MKNSRPLRKQVLQSWQLYILLLPAATYVALFKIYPMYGLQMAFKDYRALNGIWGSEWAGIKHFERFFASYDFWRVLGNTIELSLYDLIVSFPFPILLALMLNQVRAKLFKQSVQLVTYAPHFISVVVLVGMVVQFLDPRLGLINGLIEFFGYPQINWMAKPEYFKTIYVLSGIWQNTGFACIIYLAALSGINPTLHEAALMDGSSRIRRIWHIDLPGIMPVIMIILILNAGHILNVGYEKVLLMQNPLNLEASEVIDTYVYKIGLNSPLTNYSYATAIGLFKSVAGLIMLIIVNYAAKKAKQATLW</sequence>
<dbReference type="Proteomes" id="UP000632125">
    <property type="component" value="Unassembled WGS sequence"/>
</dbReference>